<dbReference type="EMBL" id="CP002987">
    <property type="protein sequence ID" value="AFA49403.1"/>
    <property type="molecule type" value="Genomic_DNA"/>
</dbReference>
<gene>
    <name evidence="2" type="ordered locus">Awo_c26470</name>
</gene>
<accession>H6LEW0</accession>
<dbReference type="PANTHER" id="PTHR33169:SF14">
    <property type="entry name" value="TRANSCRIPTIONAL REGULATOR RV3488"/>
    <property type="match status" value="1"/>
</dbReference>
<dbReference type="RefSeq" id="WP_014357003.1">
    <property type="nucleotide sequence ID" value="NC_016894.1"/>
</dbReference>
<protein>
    <submittedName>
        <fullName evidence="2">Transcriptional regulator</fullName>
    </submittedName>
</protein>
<evidence type="ECO:0000313" key="2">
    <source>
        <dbReference type="EMBL" id="AFA49403.1"/>
    </source>
</evidence>
<dbReference type="Proteomes" id="UP000007177">
    <property type="component" value="Chromosome"/>
</dbReference>
<dbReference type="Pfam" id="PF03551">
    <property type="entry name" value="PadR"/>
    <property type="match status" value="1"/>
</dbReference>
<organism evidence="2 3">
    <name type="scientific">Acetobacterium woodii (strain ATCC 29683 / DSM 1030 / JCM 2381 / KCTC 1655 / WB1)</name>
    <dbReference type="NCBI Taxonomy" id="931626"/>
    <lineage>
        <taxon>Bacteria</taxon>
        <taxon>Bacillati</taxon>
        <taxon>Bacillota</taxon>
        <taxon>Clostridia</taxon>
        <taxon>Eubacteriales</taxon>
        <taxon>Eubacteriaceae</taxon>
        <taxon>Acetobacterium</taxon>
    </lineage>
</organism>
<dbReference type="HOGENOM" id="CLU_063440_5_0_9"/>
<dbReference type="Gene3D" id="1.10.10.10">
    <property type="entry name" value="Winged helix-like DNA-binding domain superfamily/Winged helix DNA-binding domain"/>
    <property type="match status" value="1"/>
</dbReference>
<proteinExistence type="predicted"/>
<reference evidence="2 3" key="2">
    <citation type="journal article" date="2012" name="PLoS ONE">
        <title>An ancient pathway combining carbon dioxide fixation with the generation and utilization of a sodium ion gradient for ATP synthesis.</title>
        <authorList>
            <person name="Poehlein A."/>
            <person name="Schmidt S."/>
            <person name="Kaster A.K."/>
            <person name="Goenrich M."/>
            <person name="Vollmers J."/>
            <person name="Thurmer A."/>
            <person name="Bertsch J."/>
            <person name="Schuchmann K."/>
            <person name="Voigt B."/>
            <person name="Hecker M."/>
            <person name="Daniel R."/>
            <person name="Thauer R.K."/>
            <person name="Gottschalk G."/>
            <person name="Muller V."/>
        </authorList>
    </citation>
    <scope>NUCLEOTIDE SEQUENCE [LARGE SCALE GENOMIC DNA]</scope>
    <source>
        <strain evidence="3">ATCC 29683 / DSM 1030 / JCM 2381 / KCTC 1655 / WB1</strain>
    </source>
</reference>
<sequence length="135" mass="15382">MSSKCETQIKEQVKCSCKGYNLDKLLQPNILILLCRTKLHGYLIIQALEKKKLFHGENPDPAGIYRTLKILEEKSLIQSEWDVQETGAPRRVYSITPAGKECLGSWIDTLESYQRSIDGIIDEARTILEKTEVTI</sequence>
<dbReference type="InterPro" id="IPR052509">
    <property type="entry name" value="Metal_resp_DNA-bind_regulator"/>
</dbReference>
<dbReference type="AlphaFoldDB" id="H6LEW0"/>
<dbReference type="PANTHER" id="PTHR33169">
    <property type="entry name" value="PADR-FAMILY TRANSCRIPTIONAL REGULATOR"/>
    <property type="match status" value="1"/>
</dbReference>
<dbReference type="SUPFAM" id="SSF46785">
    <property type="entry name" value="Winged helix' DNA-binding domain"/>
    <property type="match status" value="1"/>
</dbReference>
<name>H6LEW0_ACEWD</name>
<dbReference type="KEGG" id="awo:Awo_c26470"/>
<dbReference type="eggNOG" id="COG1695">
    <property type="taxonomic scope" value="Bacteria"/>
</dbReference>
<dbReference type="STRING" id="931626.Awo_c26470"/>
<dbReference type="InterPro" id="IPR036390">
    <property type="entry name" value="WH_DNA-bd_sf"/>
</dbReference>
<evidence type="ECO:0000313" key="3">
    <source>
        <dbReference type="Proteomes" id="UP000007177"/>
    </source>
</evidence>
<keyword evidence="3" id="KW-1185">Reference proteome</keyword>
<reference evidence="3" key="1">
    <citation type="submission" date="2011-07" db="EMBL/GenBank/DDBJ databases">
        <title>Complete genome sequence of Acetobacterium woodii.</title>
        <authorList>
            <person name="Poehlein A."/>
            <person name="Schmidt S."/>
            <person name="Kaster A.-K."/>
            <person name="Goenrich M."/>
            <person name="Vollmers J."/>
            <person name="Thuermer A."/>
            <person name="Gottschalk G."/>
            <person name="Thauer R.K."/>
            <person name="Daniel R."/>
            <person name="Mueller V."/>
        </authorList>
    </citation>
    <scope>NUCLEOTIDE SEQUENCE [LARGE SCALE GENOMIC DNA]</scope>
    <source>
        <strain evidence="3">ATCC 29683 / DSM 1030 / JCM 2381 / KCTC 1655 / WB1</strain>
    </source>
</reference>
<dbReference type="InterPro" id="IPR036388">
    <property type="entry name" value="WH-like_DNA-bd_sf"/>
</dbReference>
<evidence type="ECO:0000259" key="1">
    <source>
        <dbReference type="Pfam" id="PF03551"/>
    </source>
</evidence>
<feature type="domain" description="Transcription regulator PadR N-terminal" evidence="1">
    <location>
        <begin position="30"/>
        <end position="103"/>
    </location>
</feature>
<dbReference type="InterPro" id="IPR005149">
    <property type="entry name" value="Tscrpt_reg_PadR_N"/>
</dbReference>